<reference evidence="2 3" key="1">
    <citation type="submission" date="2013-08" db="EMBL/GenBank/DDBJ databases">
        <authorList>
            <person name="Tong Y."/>
            <person name="Hua Y."/>
            <person name="Mi Z."/>
            <person name="An X."/>
            <person name="Pei G."/>
            <person name="Wang W."/>
            <person name="Xu X."/>
            <person name="Li S."/>
        </authorList>
    </citation>
    <scope>NUCLEOTIDE SEQUENCE [LARGE SCALE GENOMIC DNA]</scope>
    <source>
        <strain evidence="2">Sewage</strain>
    </source>
</reference>
<keyword evidence="3" id="KW-1185">Reference proteome</keyword>
<keyword evidence="1" id="KW-0812">Transmembrane</keyword>
<name>A0A0A0P5Q7_9CAUD</name>
<evidence type="ECO:0000256" key="1">
    <source>
        <dbReference type="SAM" id="Phobius"/>
    </source>
</evidence>
<evidence type="ECO:0000313" key="3">
    <source>
        <dbReference type="Proteomes" id="UP000030156"/>
    </source>
</evidence>
<gene>
    <name evidence="2" type="ORF">IME_EC2_50</name>
</gene>
<keyword evidence="1" id="KW-0472">Membrane</keyword>
<dbReference type="Proteomes" id="UP000030156">
    <property type="component" value="Segment"/>
</dbReference>
<organism evidence="2 3">
    <name type="scientific">Enterobacteria phage IME_EC2</name>
    <dbReference type="NCBI Taxonomy" id="1414766"/>
    <lineage>
        <taxon>Viruses</taxon>
        <taxon>Duplodnaviria</taxon>
        <taxon>Heunggongvirae</taxon>
        <taxon>Uroviricota</taxon>
        <taxon>Caudoviricetes</taxon>
        <taxon>Murrayvirus</taxon>
        <taxon>Murrayvirus EC2</taxon>
    </lineage>
</organism>
<evidence type="ECO:0000313" key="2">
    <source>
        <dbReference type="EMBL" id="AGZ17841.1"/>
    </source>
</evidence>
<feature type="transmembrane region" description="Helical" evidence="1">
    <location>
        <begin position="44"/>
        <end position="70"/>
    </location>
</feature>
<proteinExistence type="predicted"/>
<sequence>MIYELIASFLMLGVAYIIMECRAGAAAYLGRKMAEEVRAIPPSLIPLVAFIVALLAVLVLAVTLVIWPYFAWNDWRNGTLFKAGRYDGIE</sequence>
<dbReference type="EMBL" id="KF591601">
    <property type="protein sequence ID" value="AGZ17841.1"/>
    <property type="molecule type" value="Genomic_DNA"/>
</dbReference>
<accession>A0A0A0P5Q7</accession>
<protein>
    <submittedName>
        <fullName evidence="2">Uncharacterized protein</fullName>
    </submittedName>
</protein>
<feature type="transmembrane region" description="Helical" evidence="1">
    <location>
        <begin position="6"/>
        <end position="23"/>
    </location>
</feature>
<keyword evidence="1" id="KW-1133">Transmembrane helix</keyword>